<dbReference type="InterPro" id="IPR047810">
    <property type="entry name" value="PatD-like"/>
</dbReference>
<reference evidence="1 2" key="1">
    <citation type="submission" date="2019-01" db="EMBL/GenBank/DDBJ databases">
        <authorList>
            <person name="Brito A."/>
        </authorList>
    </citation>
    <scope>NUCLEOTIDE SEQUENCE [LARGE SCALE GENOMIC DNA]</scope>
    <source>
        <strain evidence="1">1</strain>
    </source>
</reference>
<gene>
    <name evidence="1" type="ORF">H1P_1720014</name>
</gene>
<proteinExistence type="predicted"/>
<sequence>MLFCKLQSIKIMLSIIHRKAYQDFLDLLIKLENHDQNLAVATKTAEKEIIWQNLKQVFQQHIIPLTDENLDLATASRWISLQAEIQREFRLLNTDWLFLISSRQPATKQAREKSVVERLRKLIGYCQVMLTLRSQEEDG</sequence>
<protein>
    <submittedName>
        <fullName evidence="1">Uncharacterized protein</fullName>
    </submittedName>
</protein>
<name>A0A563VND3_9CYAN</name>
<evidence type="ECO:0000313" key="1">
    <source>
        <dbReference type="EMBL" id="VEP12938.1"/>
    </source>
</evidence>
<keyword evidence="2" id="KW-1185">Reference proteome</keyword>
<dbReference type="EMBL" id="CAACVJ010000082">
    <property type="protein sequence ID" value="VEP12938.1"/>
    <property type="molecule type" value="Genomic_DNA"/>
</dbReference>
<evidence type="ECO:0000313" key="2">
    <source>
        <dbReference type="Proteomes" id="UP000320055"/>
    </source>
</evidence>
<dbReference type="Proteomes" id="UP000320055">
    <property type="component" value="Unassembled WGS sequence"/>
</dbReference>
<organism evidence="1 2">
    <name type="scientific">Hyella patelloides LEGE 07179</name>
    <dbReference type="NCBI Taxonomy" id="945734"/>
    <lineage>
        <taxon>Bacteria</taxon>
        <taxon>Bacillati</taxon>
        <taxon>Cyanobacteriota</taxon>
        <taxon>Cyanophyceae</taxon>
        <taxon>Pleurocapsales</taxon>
        <taxon>Hyellaceae</taxon>
        <taxon>Hyella</taxon>
    </lineage>
</organism>
<dbReference type="AlphaFoldDB" id="A0A563VND3"/>
<accession>A0A563VND3</accession>
<dbReference type="NCBIfam" id="NF037954">
    <property type="entry name" value="het_cyst_PatD"/>
    <property type="match status" value="1"/>
</dbReference>